<dbReference type="InterPro" id="IPR002893">
    <property type="entry name" value="Znf_MYND"/>
</dbReference>
<dbReference type="GO" id="GO:0008270">
    <property type="term" value="F:zinc ion binding"/>
    <property type="evidence" value="ECO:0007669"/>
    <property type="project" value="UniProtKB-KW"/>
</dbReference>
<dbReference type="Gene3D" id="6.10.140.2220">
    <property type="match status" value="1"/>
</dbReference>
<evidence type="ECO:0000313" key="6">
    <source>
        <dbReference type="EMBL" id="GJE90252.1"/>
    </source>
</evidence>
<protein>
    <submittedName>
        <fullName evidence="6">Zinc finger MYND domain-containing protein</fullName>
    </submittedName>
</protein>
<keyword evidence="2 4" id="KW-0863">Zinc-finger</keyword>
<sequence>MELVIEWRPSRQLQAWSDIFNDASRGGCTRDKHITYGMMRDLADETKIDDDLDQIRALVDEWSKFRRSHGENMSVVKPELLQLCMAAACRQLCRGDNSNISWFMGMAYCVFDNLGGGWTITGGQQCYALLDLLCHYVVLRLEHDSVNEDFVPAQLNEFTNITLAKVEFLAEDSSPEALAMRRHTLRAWENINTLLLERESLPEWNAAWHSFAQLWPEVKGRIPPMPDDGEEQFESPFHWLKRCGWDACLCSRHAHGHKMRVCTRCKRVAYCGEQCQRKDWESGGHKTYCRKRNV</sequence>
<dbReference type="SUPFAM" id="SSF144232">
    <property type="entry name" value="HIT/MYND zinc finger-like"/>
    <property type="match status" value="1"/>
</dbReference>
<dbReference type="PROSITE" id="PS50865">
    <property type="entry name" value="ZF_MYND_2"/>
    <property type="match status" value="1"/>
</dbReference>
<dbReference type="EMBL" id="BPQB01000016">
    <property type="protein sequence ID" value="GJE90252.1"/>
    <property type="molecule type" value="Genomic_DNA"/>
</dbReference>
<evidence type="ECO:0000256" key="1">
    <source>
        <dbReference type="ARBA" id="ARBA00022723"/>
    </source>
</evidence>
<accession>A0A9P3LDT0</accession>
<gene>
    <name evidence="6" type="ORF">PsYK624_063810</name>
</gene>
<evidence type="ECO:0000256" key="3">
    <source>
        <dbReference type="ARBA" id="ARBA00022833"/>
    </source>
</evidence>
<evidence type="ECO:0000313" key="7">
    <source>
        <dbReference type="Proteomes" id="UP000703269"/>
    </source>
</evidence>
<dbReference type="OrthoDB" id="432970at2759"/>
<reference evidence="6 7" key="1">
    <citation type="submission" date="2021-08" db="EMBL/GenBank/DDBJ databases">
        <title>Draft Genome Sequence of Phanerochaete sordida strain YK-624.</title>
        <authorList>
            <person name="Mori T."/>
            <person name="Dohra H."/>
            <person name="Suzuki T."/>
            <person name="Kawagishi H."/>
            <person name="Hirai H."/>
        </authorList>
    </citation>
    <scope>NUCLEOTIDE SEQUENCE [LARGE SCALE GENOMIC DNA]</scope>
    <source>
        <strain evidence="6 7">YK-624</strain>
    </source>
</reference>
<evidence type="ECO:0000256" key="4">
    <source>
        <dbReference type="PROSITE-ProRule" id="PRU00134"/>
    </source>
</evidence>
<dbReference type="AlphaFoldDB" id="A0A9P3LDT0"/>
<name>A0A9P3LDT0_9APHY</name>
<keyword evidence="1" id="KW-0479">Metal-binding</keyword>
<comment type="caution">
    <text evidence="6">The sequence shown here is derived from an EMBL/GenBank/DDBJ whole genome shotgun (WGS) entry which is preliminary data.</text>
</comment>
<feature type="domain" description="MYND-type" evidence="5">
    <location>
        <begin position="247"/>
        <end position="289"/>
    </location>
</feature>
<evidence type="ECO:0000259" key="5">
    <source>
        <dbReference type="PROSITE" id="PS50865"/>
    </source>
</evidence>
<keyword evidence="7" id="KW-1185">Reference proteome</keyword>
<keyword evidence="3" id="KW-0862">Zinc</keyword>
<dbReference type="Proteomes" id="UP000703269">
    <property type="component" value="Unassembled WGS sequence"/>
</dbReference>
<organism evidence="6 7">
    <name type="scientific">Phanerochaete sordida</name>
    <dbReference type="NCBI Taxonomy" id="48140"/>
    <lineage>
        <taxon>Eukaryota</taxon>
        <taxon>Fungi</taxon>
        <taxon>Dikarya</taxon>
        <taxon>Basidiomycota</taxon>
        <taxon>Agaricomycotina</taxon>
        <taxon>Agaricomycetes</taxon>
        <taxon>Polyporales</taxon>
        <taxon>Phanerochaetaceae</taxon>
        <taxon>Phanerochaete</taxon>
    </lineage>
</organism>
<proteinExistence type="predicted"/>
<evidence type="ECO:0000256" key="2">
    <source>
        <dbReference type="ARBA" id="ARBA00022771"/>
    </source>
</evidence>
<dbReference type="Pfam" id="PF01753">
    <property type="entry name" value="zf-MYND"/>
    <property type="match status" value="1"/>
</dbReference>